<sequence>MKIKDDFYMKEVAGLSIVVPTGDTAEDMNSMINLNETATFLWKQLENDTTKEELIKKLTQEYDVDYKRASQSIDNFISKLDEIGCITL</sequence>
<accession>A0A6N3BR64</accession>
<proteinExistence type="predicted"/>
<gene>
    <name evidence="1" type="ORF">IBLFYP30_01651</name>
</gene>
<name>A0A6N3BR64_9FIRM</name>
<dbReference type="InterPro" id="IPR041881">
    <property type="entry name" value="PqqD_sf"/>
</dbReference>
<organism evidence="1">
    <name type="scientific">Intestinibacter bartlettii</name>
    <dbReference type="NCBI Taxonomy" id="261299"/>
    <lineage>
        <taxon>Bacteria</taxon>
        <taxon>Bacillati</taxon>
        <taxon>Bacillota</taxon>
        <taxon>Clostridia</taxon>
        <taxon>Peptostreptococcales</taxon>
        <taxon>Peptostreptococcaceae</taxon>
        <taxon>Intestinibacter</taxon>
    </lineage>
</organism>
<reference evidence="1" key="1">
    <citation type="submission" date="2019-11" db="EMBL/GenBank/DDBJ databases">
        <authorList>
            <person name="Feng L."/>
        </authorList>
    </citation>
    <scope>NUCLEOTIDE SEQUENCE</scope>
    <source>
        <strain evidence="1">IbartlettiiLFYP30</strain>
    </source>
</reference>
<dbReference type="InterPro" id="IPR008792">
    <property type="entry name" value="PQQD"/>
</dbReference>
<dbReference type="RefSeq" id="WP_024038484.1">
    <property type="nucleotide sequence ID" value="NZ_CACRUE010000026.1"/>
</dbReference>
<dbReference type="Pfam" id="PF05402">
    <property type="entry name" value="PqqD"/>
    <property type="match status" value="1"/>
</dbReference>
<dbReference type="AlphaFoldDB" id="A0A6N3BR64"/>
<evidence type="ECO:0000313" key="1">
    <source>
        <dbReference type="EMBL" id="VYU06645.1"/>
    </source>
</evidence>
<protein>
    <recommendedName>
        <fullName evidence="2">Coenzyme PQQ synthesis protein D (PqqD)</fullName>
    </recommendedName>
</protein>
<dbReference type="Gene3D" id="1.10.10.1150">
    <property type="entry name" value="Coenzyme PQQ synthesis protein D (PqqD)"/>
    <property type="match status" value="1"/>
</dbReference>
<evidence type="ECO:0008006" key="2">
    <source>
        <dbReference type="Google" id="ProtNLM"/>
    </source>
</evidence>
<dbReference type="EMBL" id="CACRUE010000026">
    <property type="protein sequence ID" value="VYU06645.1"/>
    <property type="molecule type" value="Genomic_DNA"/>
</dbReference>